<feature type="binding site" evidence="7">
    <location>
        <position position="8"/>
    </location>
    <ligand>
        <name>a divalent metal cation</name>
        <dbReference type="ChEBI" id="CHEBI:60240"/>
    </ligand>
</feature>
<dbReference type="PANTHER" id="PTHR43181:SF1">
    <property type="entry name" value="2-C-METHYL-D-ERYTHRITOL 2,4-CYCLODIPHOSPHATE SYNTHASE, CHLOROPLASTIC"/>
    <property type="match status" value="1"/>
</dbReference>
<proteinExistence type="inferred from homology"/>
<evidence type="ECO:0000256" key="5">
    <source>
        <dbReference type="ARBA" id="ARBA00023229"/>
    </source>
</evidence>
<dbReference type="InterPro" id="IPR036571">
    <property type="entry name" value="MECDP_synthase_sf"/>
</dbReference>
<sequence>MRIGHGYDVHAFAPNRKCIIGGVDIPCPVGLMGHSDADVAVHALMDALLSAARAGDIGELFPPNDPAFLDADSCELLAQVVELLASKGFVILDCDCTIAAEIPKISPYRAQMQEKLAHVIGVSPNHVGIKATTTEHLGFVGKKEGIAAWACVLLDDSQVGDCDAHLQ</sequence>
<comment type="caution">
    <text evidence="7">Lacks conserved residue(s) required for the propagation of feature annotation.</text>
</comment>
<dbReference type="HAMAP" id="MF_00107">
    <property type="entry name" value="IspF"/>
    <property type="match status" value="1"/>
</dbReference>
<organism evidence="10 11">
    <name type="scientific">Fannyhessea vaginae PB189-T1-4</name>
    <dbReference type="NCBI Taxonomy" id="866774"/>
    <lineage>
        <taxon>Bacteria</taxon>
        <taxon>Bacillati</taxon>
        <taxon>Actinomycetota</taxon>
        <taxon>Coriobacteriia</taxon>
        <taxon>Coriobacteriales</taxon>
        <taxon>Atopobiaceae</taxon>
        <taxon>Fannyhessea</taxon>
    </lineage>
</organism>
<feature type="binding site" evidence="7">
    <location>
        <begin position="8"/>
        <end position="10"/>
    </location>
    <ligand>
        <name>4-CDP-2-C-methyl-D-erythritol 2-phosphate</name>
        <dbReference type="ChEBI" id="CHEBI:57919"/>
    </ligand>
</feature>
<dbReference type="RefSeq" id="WP_006303697.1">
    <property type="nucleotide sequence ID" value="NZ_AEDQ01000010.1"/>
</dbReference>
<comment type="function">
    <text evidence="7">Involved in the biosynthesis of isopentenyl diphosphate (IPP) and dimethylallyl diphosphate (DMAPP), two major building blocks of isoprenoid compounds. Catalyzes the conversion of 4-diphosphocytidyl-2-C-methyl-D-erythritol 2-phosphate (CDP-ME2P) to 2-C-methyl-D-erythritol 2,4-cyclodiphosphate (ME-CPP) with a corresponding release of cytidine 5-monophosphate (CMP).</text>
</comment>
<dbReference type="CDD" id="cd00554">
    <property type="entry name" value="MECDP_synthase"/>
    <property type="match status" value="1"/>
</dbReference>
<reference evidence="10 11" key="1">
    <citation type="submission" date="2010-08" db="EMBL/GenBank/DDBJ databases">
        <authorList>
            <person name="Durkin A.S."/>
            <person name="Madupu R."/>
            <person name="Torralba M."/>
            <person name="Gillis M."/>
            <person name="Methe B."/>
            <person name="Sutton G."/>
            <person name="Nelson K.E."/>
        </authorList>
    </citation>
    <scope>NUCLEOTIDE SEQUENCE [LARGE SCALE GENOMIC DNA]</scope>
    <source>
        <strain evidence="10 11">PB189-T1-4</strain>
    </source>
</reference>
<feature type="binding site" evidence="7">
    <location>
        <position position="10"/>
    </location>
    <ligand>
        <name>a divalent metal cation</name>
        <dbReference type="ChEBI" id="CHEBI:60240"/>
    </ligand>
</feature>
<feature type="site" description="Transition state stabilizer" evidence="7">
    <location>
        <position position="34"/>
    </location>
</feature>
<feature type="binding site" evidence="7">
    <location>
        <position position="139"/>
    </location>
    <ligand>
        <name>4-CDP-2-C-methyl-D-erythritol 2-phosphate</name>
        <dbReference type="ChEBI" id="CHEBI:57919"/>
    </ligand>
</feature>
<feature type="binding site" evidence="7">
    <location>
        <begin position="132"/>
        <end position="135"/>
    </location>
    <ligand>
        <name>4-CDP-2-C-methyl-D-erythritol 2-phosphate</name>
        <dbReference type="ChEBI" id="CHEBI:57919"/>
    </ligand>
</feature>
<dbReference type="PANTHER" id="PTHR43181">
    <property type="entry name" value="2-C-METHYL-D-ERYTHRITOL 2,4-CYCLODIPHOSPHATE SYNTHASE, CHLOROPLASTIC"/>
    <property type="match status" value="1"/>
</dbReference>
<dbReference type="Pfam" id="PF02542">
    <property type="entry name" value="YgbB"/>
    <property type="match status" value="1"/>
</dbReference>
<dbReference type="Gene3D" id="3.30.1330.50">
    <property type="entry name" value="2-C-methyl-D-erythritol 2,4-cyclodiphosphate synthase"/>
    <property type="match status" value="1"/>
</dbReference>
<comment type="cofactor">
    <cofactor evidence="7">
        <name>a divalent metal cation</name>
        <dbReference type="ChEBI" id="CHEBI:60240"/>
    </cofactor>
    <text evidence="7">Binds 1 divalent metal cation per subunit.</text>
</comment>
<evidence type="ECO:0000256" key="3">
    <source>
        <dbReference type="ARBA" id="ARBA00012579"/>
    </source>
</evidence>
<comment type="similarity">
    <text evidence="7 8">Belongs to the IspF family.</text>
</comment>
<protein>
    <recommendedName>
        <fullName evidence="3 7">2-C-methyl-D-erythritol 2,4-cyclodiphosphate synthase</fullName>
        <shortName evidence="7">MECDP-synthase</shortName>
        <shortName evidence="7">MECPP-synthase</shortName>
        <shortName evidence="7">MECPS</shortName>
        <ecNumber evidence="3 7">4.6.1.12</ecNumber>
    </recommendedName>
</protein>
<comment type="subunit">
    <text evidence="7">Homotrimer.</text>
</comment>
<dbReference type="Proteomes" id="UP000004431">
    <property type="component" value="Unassembled WGS sequence"/>
</dbReference>
<comment type="caution">
    <text evidence="10">The sequence shown here is derived from an EMBL/GenBank/DDBJ whole genome shotgun (WGS) entry which is preliminary data.</text>
</comment>
<dbReference type="GO" id="GO:0008685">
    <property type="term" value="F:2-C-methyl-D-erythritol 2,4-cyclodiphosphate synthase activity"/>
    <property type="evidence" value="ECO:0007669"/>
    <property type="project" value="UniProtKB-EC"/>
</dbReference>
<feature type="binding site" evidence="7">
    <location>
        <begin position="56"/>
        <end position="58"/>
    </location>
    <ligand>
        <name>4-CDP-2-C-methyl-D-erythritol 2-phosphate</name>
        <dbReference type="ChEBI" id="CHEBI:57919"/>
    </ligand>
</feature>
<keyword evidence="4 7" id="KW-0479">Metal-binding</keyword>
<gene>
    <name evidence="7 10" type="primary">ispF</name>
    <name evidence="10" type="ORF">HMPREF9248_1176</name>
</gene>
<dbReference type="InterPro" id="IPR003526">
    <property type="entry name" value="MECDP_synthase"/>
</dbReference>
<evidence type="ECO:0000256" key="4">
    <source>
        <dbReference type="ARBA" id="ARBA00022723"/>
    </source>
</evidence>
<evidence type="ECO:0000256" key="2">
    <source>
        <dbReference type="ARBA" id="ARBA00004709"/>
    </source>
</evidence>
<keyword evidence="11" id="KW-1185">Reference proteome</keyword>
<feature type="binding site" evidence="7">
    <location>
        <position position="142"/>
    </location>
    <ligand>
        <name>4-CDP-2-C-methyl-D-erythritol 2-phosphate</name>
        <dbReference type="ChEBI" id="CHEBI:57919"/>
    </ligand>
</feature>
<dbReference type="EC" id="4.6.1.12" evidence="3 7"/>
<accession>A0ABP2IZW9</accession>
<feature type="binding site" evidence="7">
    <location>
        <position position="42"/>
    </location>
    <ligand>
        <name>a divalent metal cation</name>
        <dbReference type="ChEBI" id="CHEBI:60240"/>
    </ligand>
</feature>
<feature type="site" description="Transition state stabilizer" evidence="7">
    <location>
        <position position="133"/>
    </location>
</feature>
<comment type="catalytic activity">
    <reaction evidence="1 7 8">
        <text>4-CDP-2-C-methyl-D-erythritol 2-phosphate = 2-C-methyl-D-erythritol 2,4-cyclic diphosphate + CMP</text>
        <dbReference type="Rhea" id="RHEA:23864"/>
        <dbReference type="ChEBI" id="CHEBI:57919"/>
        <dbReference type="ChEBI" id="CHEBI:58483"/>
        <dbReference type="ChEBI" id="CHEBI:60377"/>
        <dbReference type="EC" id="4.6.1.12"/>
    </reaction>
</comment>
<evidence type="ECO:0000256" key="6">
    <source>
        <dbReference type="ARBA" id="ARBA00023239"/>
    </source>
</evidence>
<feature type="binding site" evidence="7">
    <location>
        <begin position="34"/>
        <end position="35"/>
    </location>
    <ligand>
        <name>4-CDP-2-C-methyl-D-erythritol 2-phosphate</name>
        <dbReference type="ChEBI" id="CHEBI:57919"/>
    </ligand>
</feature>
<dbReference type="PROSITE" id="PS01350">
    <property type="entry name" value="ISPF"/>
    <property type="match status" value="1"/>
</dbReference>
<keyword evidence="5 7" id="KW-0414">Isoprene biosynthesis</keyword>
<evidence type="ECO:0000256" key="7">
    <source>
        <dbReference type="HAMAP-Rule" id="MF_00107"/>
    </source>
</evidence>
<evidence type="ECO:0000256" key="8">
    <source>
        <dbReference type="RuleBase" id="RU004395"/>
    </source>
</evidence>
<dbReference type="InterPro" id="IPR020555">
    <property type="entry name" value="MECDP_synthase_CS"/>
</dbReference>
<keyword evidence="6 7" id="KW-0456">Lyase</keyword>
<dbReference type="NCBIfam" id="TIGR00151">
    <property type="entry name" value="ispF"/>
    <property type="match status" value="1"/>
</dbReference>
<evidence type="ECO:0000313" key="10">
    <source>
        <dbReference type="EMBL" id="EFL44582.1"/>
    </source>
</evidence>
<evidence type="ECO:0000313" key="11">
    <source>
        <dbReference type="Proteomes" id="UP000004431"/>
    </source>
</evidence>
<dbReference type="SUPFAM" id="SSF69765">
    <property type="entry name" value="IpsF-like"/>
    <property type="match status" value="1"/>
</dbReference>
<comment type="pathway">
    <text evidence="2 7">Isoprenoid biosynthesis; isopentenyl diphosphate biosynthesis via DXP pathway; isopentenyl diphosphate from 1-deoxy-D-xylulose 5-phosphate: step 4/6.</text>
</comment>
<feature type="domain" description="2-C-methyl-D-erythritol 2,4-cyclodiphosphate synthase" evidence="9">
    <location>
        <begin position="1"/>
        <end position="154"/>
    </location>
</feature>
<name>A0ABP2IZW9_9ACTN</name>
<evidence type="ECO:0000259" key="9">
    <source>
        <dbReference type="Pfam" id="PF02542"/>
    </source>
</evidence>
<evidence type="ECO:0000256" key="1">
    <source>
        <dbReference type="ARBA" id="ARBA00000200"/>
    </source>
</evidence>
<dbReference type="EMBL" id="AEDQ01000010">
    <property type="protein sequence ID" value="EFL44582.1"/>
    <property type="molecule type" value="Genomic_DNA"/>
</dbReference>